<organism evidence="1 2">
    <name type="scientific">Desulfoscipio gibsoniae DSM 7213</name>
    <dbReference type="NCBI Taxonomy" id="767817"/>
    <lineage>
        <taxon>Bacteria</taxon>
        <taxon>Bacillati</taxon>
        <taxon>Bacillota</taxon>
        <taxon>Clostridia</taxon>
        <taxon>Eubacteriales</taxon>
        <taxon>Desulfallaceae</taxon>
        <taxon>Desulfoscipio</taxon>
    </lineage>
</organism>
<dbReference type="KEGG" id="dgi:Desgi_2720"/>
<name>R4KHN5_9FIRM</name>
<dbReference type="Proteomes" id="UP000013520">
    <property type="component" value="Chromosome"/>
</dbReference>
<accession>R4KHN5</accession>
<dbReference type="OrthoDB" id="1807126at2"/>
<dbReference type="AlphaFoldDB" id="R4KHN5"/>
<dbReference type="EMBL" id="CP003273">
    <property type="protein sequence ID" value="AGL02124.1"/>
    <property type="molecule type" value="Genomic_DNA"/>
</dbReference>
<dbReference type="HOGENOM" id="CLU_1913661_0_0_9"/>
<dbReference type="Gene3D" id="3.30.70.3180">
    <property type="match status" value="1"/>
</dbReference>
<proteinExistence type="predicted"/>
<protein>
    <submittedName>
        <fullName evidence="1">Uncharacterized protein</fullName>
    </submittedName>
</protein>
<dbReference type="STRING" id="767817.Desgi_2720"/>
<dbReference type="RefSeq" id="WP_006521855.1">
    <property type="nucleotide sequence ID" value="NC_021184.1"/>
</dbReference>
<dbReference type="GO" id="GO:0050660">
    <property type="term" value="F:flavin adenine dinucleotide binding"/>
    <property type="evidence" value="ECO:0007669"/>
    <property type="project" value="InterPro"/>
</dbReference>
<sequence>MNNHPLLLVQRQSEPISNTGEEEIIAIAVYGNGVDVPISVSTQRVFAGEKPFRFPTEITKGATKTRIVYRYTVAQWHELLETTTLSSSAESLKQLMIPMLLHMKQSFPDVFEDIAFDCENSADQYAELIIMD</sequence>
<dbReference type="GO" id="GO:0006231">
    <property type="term" value="P:dTMP biosynthetic process"/>
    <property type="evidence" value="ECO:0007669"/>
    <property type="project" value="InterPro"/>
</dbReference>
<keyword evidence="2" id="KW-1185">Reference proteome</keyword>
<gene>
    <name evidence="1" type="ORF">Desgi_2720</name>
</gene>
<evidence type="ECO:0000313" key="2">
    <source>
        <dbReference type="Proteomes" id="UP000013520"/>
    </source>
</evidence>
<reference evidence="1 2" key="1">
    <citation type="submission" date="2012-01" db="EMBL/GenBank/DDBJ databases">
        <title>Complete sequence of Desulfotomaculum gibsoniae DSM 7213.</title>
        <authorList>
            <consortium name="US DOE Joint Genome Institute"/>
            <person name="Lucas S."/>
            <person name="Han J."/>
            <person name="Lapidus A."/>
            <person name="Cheng J.-F."/>
            <person name="Goodwin L."/>
            <person name="Pitluck S."/>
            <person name="Peters L."/>
            <person name="Ovchinnikova G."/>
            <person name="Teshima H."/>
            <person name="Detter J.C."/>
            <person name="Han C."/>
            <person name="Tapia R."/>
            <person name="Land M."/>
            <person name="Hauser L."/>
            <person name="Kyrpides N."/>
            <person name="Ivanova N."/>
            <person name="Pagani I."/>
            <person name="Parshina S."/>
            <person name="Plugge C."/>
            <person name="Muyzer G."/>
            <person name="Kuever J."/>
            <person name="Ivanova A."/>
            <person name="Nazina T."/>
            <person name="Klenk H.-P."/>
            <person name="Brambilla E."/>
            <person name="Spring S."/>
            <person name="Stams A.F."/>
            <person name="Woyke T."/>
        </authorList>
    </citation>
    <scope>NUCLEOTIDE SEQUENCE [LARGE SCALE GENOMIC DNA]</scope>
    <source>
        <strain evidence="1 2">DSM 7213</strain>
    </source>
</reference>
<dbReference type="InterPro" id="IPR036098">
    <property type="entry name" value="Thymidylate_synthase_ThyX_sf"/>
</dbReference>
<dbReference type="GO" id="GO:0050797">
    <property type="term" value="F:thymidylate synthase (FAD) activity"/>
    <property type="evidence" value="ECO:0007669"/>
    <property type="project" value="InterPro"/>
</dbReference>
<evidence type="ECO:0000313" key="1">
    <source>
        <dbReference type="EMBL" id="AGL02124.1"/>
    </source>
</evidence>